<dbReference type="Gene3D" id="1.20.1050.10">
    <property type="match status" value="1"/>
</dbReference>
<feature type="domain" description="EF-1-gamma C-terminal" evidence="5">
    <location>
        <begin position="227"/>
        <end position="383"/>
    </location>
</feature>
<evidence type="ECO:0000256" key="4">
    <source>
        <dbReference type="SAM" id="MobiDB-lite"/>
    </source>
</evidence>
<evidence type="ECO:0000259" key="6">
    <source>
        <dbReference type="PROSITE" id="PS50404"/>
    </source>
</evidence>
<dbReference type="PROSITE" id="PS50040">
    <property type="entry name" value="EF1G_C"/>
    <property type="match status" value="1"/>
</dbReference>
<dbReference type="SUPFAM" id="SSF52833">
    <property type="entry name" value="Thioredoxin-like"/>
    <property type="match status" value="1"/>
</dbReference>
<keyword evidence="1 3" id="KW-0251">Elongation factor</keyword>
<keyword evidence="2 3" id="KW-0648">Protein biosynthesis</keyword>
<dbReference type="InterPro" id="IPR040079">
    <property type="entry name" value="Glutathione_S-Trfase"/>
</dbReference>
<feature type="compositionally biased region" description="Basic and acidic residues" evidence="4">
    <location>
        <begin position="185"/>
        <end position="201"/>
    </location>
</feature>
<dbReference type="FunCoup" id="A0A317XN67">
    <property type="interactions" value="550"/>
</dbReference>
<dbReference type="SUPFAM" id="SSF47616">
    <property type="entry name" value="GST C-terminal domain-like"/>
    <property type="match status" value="1"/>
</dbReference>
<feature type="region of interest" description="Disordered" evidence="4">
    <location>
        <begin position="185"/>
        <end position="238"/>
    </location>
</feature>
<sequence>MKGDTRTPEYRAIFPYGKIPGFKGSDGFTLVEGKAIAKYVASLSDNAKLLGTDAKSAAEIEQWISFADDEILNQGITLMLSCMNIIPYNKNAEQRCWDGLDRAFAYLEAELKKKTFIAGHRVTLADLTLVSDLAMVFGRLAGPDFRSKYPNSLRYFETVKNQPQLLDIFKSFAFAAENVKFVPPKKEEKPKAEKPKAEKPKAAAPKAAAGNDNDDDEDDEPKAAPPPKNPLDSLPKSSFNLDEWKRTYSNEDTRSKALPWFFEHFDAAGYSVVRLDYKYNDELALVFQSNNLITGFFTRLEASRKYVMGTMGVFGENNNSAISGVLITRGHDPASVLGVAPDLDSYQITPLDITNPEDKKFFEDVLAWEATVDGKAWADGKIM</sequence>
<dbReference type="Gene3D" id="3.30.70.1010">
    <property type="entry name" value="Translation elongation factor EF1B, gamma chain, conserved domain"/>
    <property type="match status" value="1"/>
</dbReference>
<dbReference type="STRING" id="1882483.A0A317XN67"/>
<dbReference type="SFLD" id="SFLDS00019">
    <property type="entry name" value="Glutathione_Transferase_(cytos"/>
    <property type="match status" value="1"/>
</dbReference>
<accession>A0A317XN67</accession>
<evidence type="ECO:0000256" key="3">
    <source>
        <dbReference type="PROSITE-ProRule" id="PRU00519"/>
    </source>
</evidence>
<feature type="non-terminal residue" evidence="8">
    <location>
        <position position="383"/>
    </location>
</feature>
<dbReference type="InterPro" id="IPR036249">
    <property type="entry name" value="Thioredoxin-like_sf"/>
</dbReference>
<dbReference type="CDD" id="cd03181">
    <property type="entry name" value="GST_C_EF1Bgamma_like"/>
    <property type="match status" value="1"/>
</dbReference>
<dbReference type="GO" id="GO:0005634">
    <property type="term" value="C:nucleus"/>
    <property type="evidence" value="ECO:0007669"/>
    <property type="project" value="TreeGrafter"/>
</dbReference>
<evidence type="ECO:0000256" key="1">
    <source>
        <dbReference type="ARBA" id="ARBA00022768"/>
    </source>
</evidence>
<dbReference type="InterPro" id="IPR036433">
    <property type="entry name" value="EF1B_G_C_sf"/>
</dbReference>
<dbReference type="SFLD" id="SFLDG00358">
    <property type="entry name" value="Main_(cytGST)"/>
    <property type="match status" value="1"/>
</dbReference>
<dbReference type="OrthoDB" id="249703at2759"/>
<name>A0A317XN67_9BASI</name>
<dbReference type="SMART" id="SM01183">
    <property type="entry name" value="EF1G"/>
    <property type="match status" value="1"/>
</dbReference>
<dbReference type="Gene3D" id="3.40.30.10">
    <property type="entry name" value="Glutaredoxin"/>
    <property type="match status" value="1"/>
</dbReference>
<gene>
    <name evidence="8" type="ORF">BCV70DRAFT_201630</name>
</gene>
<dbReference type="GO" id="GO:0005737">
    <property type="term" value="C:cytoplasm"/>
    <property type="evidence" value="ECO:0007669"/>
    <property type="project" value="TreeGrafter"/>
</dbReference>
<dbReference type="FunFam" id="1.20.1050.10:FF:000006">
    <property type="entry name" value="Elongation factor 1 gamma"/>
    <property type="match status" value="1"/>
</dbReference>
<organism evidence="8 9">
    <name type="scientific">Testicularia cyperi</name>
    <dbReference type="NCBI Taxonomy" id="1882483"/>
    <lineage>
        <taxon>Eukaryota</taxon>
        <taxon>Fungi</taxon>
        <taxon>Dikarya</taxon>
        <taxon>Basidiomycota</taxon>
        <taxon>Ustilaginomycotina</taxon>
        <taxon>Ustilaginomycetes</taxon>
        <taxon>Ustilaginales</taxon>
        <taxon>Anthracoideaceae</taxon>
        <taxon>Testicularia</taxon>
    </lineage>
</organism>
<dbReference type="Pfam" id="PF00647">
    <property type="entry name" value="EF1G"/>
    <property type="match status" value="1"/>
</dbReference>
<dbReference type="InterPro" id="IPR001662">
    <property type="entry name" value="EF1B_G_C"/>
</dbReference>
<dbReference type="Pfam" id="PF00043">
    <property type="entry name" value="GST_C"/>
    <property type="match status" value="1"/>
</dbReference>
<evidence type="ECO:0000259" key="7">
    <source>
        <dbReference type="PROSITE" id="PS50405"/>
    </source>
</evidence>
<feature type="domain" description="GST C-terminal" evidence="7">
    <location>
        <begin position="53"/>
        <end position="182"/>
    </location>
</feature>
<dbReference type="InterPro" id="IPR050802">
    <property type="entry name" value="EF-GSTs"/>
</dbReference>
<dbReference type="PROSITE" id="PS50404">
    <property type="entry name" value="GST_NTER"/>
    <property type="match status" value="1"/>
</dbReference>
<evidence type="ECO:0000256" key="2">
    <source>
        <dbReference type="ARBA" id="ARBA00022917"/>
    </source>
</evidence>
<dbReference type="InParanoid" id="A0A317XN67"/>
<dbReference type="InterPro" id="IPR004046">
    <property type="entry name" value="GST_C"/>
</dbReference>
<protein>
    <submittedName>
        <fullName evidence="8">EF1G-domain-containing protein</fullName>
    </submittedName>
</protein>
<dbReference type="AlphaFoldDB" id="A0A317XN67"/>
<proteinExistence type="predicted"/>
<dbReference type="EMBL" id="KZ819197">
    <property type="protein sequence ID" value="PWY98838.1"/>
    <property type="molecule type" value="Genomic_DNA"/>
</dbReference>
<dbReference type="PANTHER" id="PTHR43986">
    <property type="entry name" value="ELONGATION FACTOR 1-GAMMA"/>
    <property type="match status" value="1"/>
</dbReference>
<feature type="compositionally biased region" description="Low complexity" evidence="4">
    <location>
        <begin position="202"/>
        <end position="211"/>
    </location>
</feature>
<evidence type="ECO:0000313" key="9">
    <source>
        <dbReference type="Proteomes" id="UP000246740"/>
    </source>
</evidence>
<keyword evidence="9" id="KW-1185">Reference proteome</keyword>
<reference evidence="8 9" key="1">
    <citation type="journal article" date="2018" name="Mol. Biol. Evol.">
        <title>Broad Genomic Sampling Reveals a Smut Pathogenic Ancestry of the Fungal Clade Ustilaginomycotina.</title>
        <authorList>
            <person name="Kijpornyongpan T."/>
            <person name="Mondo S.J."/>
            <person name="Barry K."/>
            <person name="Sandor L."/>
            <person name="Lee J."/>
            <person name="Lipzen A."/>
            <person name="Pangilinan J."/>
            <person name="LaButti K."/>
            <person name="Hainaut M."/>
            <person name="Henrissat B."/>
            <person name="Grigoriev I.V."/>
            <person name="Spatafora J.W."/>
            <person name="Aime M.C."/>
        </authorList>
    </citation>
    <scope>NUCLEOTIDE SEQUENCE [LARGE SCALE GENOMIC DNA]</scope>
    <source>
        <strain evidence="8 9">MCA 3645</strain>
    </source>
</reference>
<dbReference type="InterPro" id="IPR010987">
    <property type="entry name" value="Glutathione-S-Trfase_C-like"/>
</dbReference>
<dbReference type="FunFam" id="3.30.70.1010:FF:000001">
    <property type="entry name" value="Elongation factor 1-gamma 1"/>
    <property type="match status" value="1"/>
</dbReference>
<evidence type="ECO:0000259" key="5">
    <source>
        <dbReference type="PROSITE" id="PS50040"/>
    </source>
</evidence>
<evidence type="ECO:0000313" key="8">
    <source>
        <dbReference type="EMBL" id="PWY98838.1"/>
    </source>
</evidence>
<dbReference type="SUPFAM" id="SSF89942">
    <property type="entry name" value="eEF1-gamma domain"/>
    <property type="match status" value="1"/>
</dbReference>
<dbReference type="GO" id="GO:0003746">
    <property type="term" value="F:translation elongation factor activity"/>
    <property type="evidence" value="ECO:0007669"/>
    <property type="project" value="UniProtKB-UniRule"/>
</dbReference>
<feature type="domain" description="GST N-terminal" evidence="6">
    <location>
        <begin position="1"/>
        <end position="48"/>
    </location>
</feature>
<dbReference type="InterPro" id="IPR036282">
    <property type="entry name" value="Glutathione-S-Trfase_C_sf"/>
</dbReference>
<dbReference type="PANTHER" id="PTHR43986:SF1">
    <property type="entry name" value="ELONGATION FACTOR 1-GAMMA"/>
    <property type="match status" value="1"/>
</dbReference>
<dbReference type="InterPro" id="IPR004045">
    <property type="entry name" value="Glutathione_S-Trfase_N"/>
</dbReference>
<dbReference type="PROSITE" id="PS50405">
    <property type="entry name" value="GST_CTER"/>
    <property type="match status" value="1"/>
</dbReference>
<dbReference type="Proteomes" id="UP000246740">
    <property type="component" value="Unassembled WGS sequence"/>
</dbReference>